<dbReference type="Proteomes" id="UP000509510">
    <property type="component" value="Chromosome IV"/>
</dbReference>
<dbReference type="PROSITE" id="PS50850">
    <property type="entry name" value="MFS"/>
    <property type="match status" value="1"/>
</dbReference>
<dbReference type="OrthoDB" id="5215911at2759"/>
<feature type="transmembrane region" description="Helical" evidence="5">
    <location>
        <begin position="101"/>
        <end position="129"/>
    </location>
</feature>
<reference evidence="8" key="1">
    <citation type="submission" date="2020-06" db="EMBL/GenBank/DDBJ databases">
        <title>A chromosome-scale genome assembly of Talaromyces rugulosus W13939.</title>
        <authorList>
            <person name="Wang B."/>
            <person name="Guo L."/>
            <person name="Ye K."/>
            <person name="Wang L."/>
        </authorList>
    </citation>
    <scope>NUCLEOTIDE SEQUENCE [LARGE SCALE GENOMIC DNA]</scope>
    <source>
        <strain evidence="8">W13939</strain>
    </source>
</reference>
<dbReference type="GO" id="GO:0022857">
    <property type="term" value="F:transmembrane transporter activity"/>
    <property type="evidence" value="ECO:0007669"/>
    <property type="project" value="InterPro"/>
</dbReference>
<keyword evidence="2 5" id="KW-0812">Transmembrane</keyword>
<evidence type="ECO:0000259" key="6">
    <source>
        <dbReference type="PROSITE" id="PS50850"/>
    </source>
</evidence>
<evidence type="ECO:0000256" key="5">
    <source>
        <dbReference type="SAM" id="Phobius"/>
    </source>
</evidence>
<dbReference type="SUPFAM" id="SSF103473">
    <property type="entry name" value="MFS general substrate transporter"/>
    <property type="match status" value="1"/>
</dbReference>
<feature type="transmembrane region" description="Helical" evidence="5">
    <location>
        <begin position="171"/>
        <end position="194"/>
    </location>
</feature>
<accession>A0A7H8R1G9</accession>
<feature type="transmembrane region" description="Helical" evidence="5">
    <location>
        <begin position="400"/>
        <end position="421"/>
    </location>
</feature>
<organism evidence="7 8">
    <name type="scientific">Talaromyces rugulosus</name>
    <name type="common">Penicillium rugulosum</name>
    <dbReference type="NCBI Taxonomy" id="121627"/>
    <lineage>
        <taxon>Eukaryota</taxon>
        <taxon>Fungi</taxon>
        <taxon>Dikarya</taxon>
        <taxon>Ascomycota</taxon>
        <taxon>Pezizomycotina</taxon>
        <taxon>Eurotiomycetes</taxon>
        <taxon>Eurotiomycetidae</taxon>
        <taxon>Eurotiales</taxon>
        <taxon>Trichocomaceae</taxon>
        <taxon>Talaromyces</taxon>
        <taxon>Talaromyces sect. Islandici</taxon>
    </lineage>
</organism>
<feature type="transmembrane region" description="Helical" evidence="5">
    <location>
        <begin position="230"/>
        <end position="248"/>
    </location>
</feature>
<keyword evidence="3 5" id="KW-1133">Transmembrane helix</keyword>
<feature type="domain" description="Major facilitator superfamily (MFS) profile" evidence="6">
    <location>
        <begin position="59"/>
        <end position="517"/>
    </location>
</feature>
<feature type="transmembrane region" description="Helical" evidence="5">
    <location>
        <begin position="141"/>
        <end position="159"/>
    </location>
</feature>
<evidence type="ECO:0000256" key="2">
    <source>
        <dbReference type="ARBA" id="ARBA00022692"/>
    </source>
</evidence>
<feature type="transmembrane region" description="Helical" evidence="5">
    <location>
        <begin position="206"/>
        <end position="224"/>
    </location>
</feature>
<feature type="transmembrane region" description="Helical" evidence="5">
    <location>
        <begin position="427"/>
        <end position="451"/>
    </location>
</feature>
<evidence type="ECO:0000256" key="1">
    <source>
        <dbReference type="ARBA" id="ARBA00004141"/>
    </source>
</evidence>
<evidence type="ECO:0000313" key="8">
    <source>
        <dbReference type="Proteomes" id="UP000509510"/>
    </source>
</evidence>
<dbReference type="InterPro" id="IPR020846">
    <property type="entry name" value="MFS_dom"/>
</dbReference>
<feature type="transmembrane region" description="Helical" evidence="5">
    <location>
        <begin position="463"/>
        <end position="482"/>
    </location>
</feature>
<gene>
    <name evidence="7" type="ORF">TRUGW13939_07353</name>
</gene>
<dbReference type="AlphaFoldDB" id="A0A7H8R1G9"/>
<dbReference type="PANTHER" id="PTHR23502:SF34">
    <property type="entry name" value="PROTEIN HOL1"/>
    <property type="match status" value="1"/>
</dbReference>
<feature type="transmembrane region" description="Helical" evidence="5">
    <location>
        <begin position="494"/>
        <end position="515"/>
    </location>
</feature>
<comment type="subcellular location">
    <subcellularLocation>
        <location evidence="1">Membrane</location>
        <topology evidence="1">Multi-pass membrane protein</topology>
    </subcellularLocation>
</comment>
<feature type="transmembrane region" description="Helical" evidence="5">
    <location>
        <begin position="358"/>
        <end position="379"/>
    </location>
</feature>
<dbReference type="GO" id="GO:0005886">
    <property type="term" value="C:plasma membrane"/>
    <property type="evidence" value="ECO:0007669"/>
    <property type="project" value="TreeGrafter"/>
</dbReference>
<dbReference type="RefSeq" id="XP_035346387.1">
    <property type="nucleotide sequence ID" value="XM_035490494.1"/>
</dbReference>
<feature type="transmembrane region" description="Helical" evidence="5">
    <location>
        <begin position="52"/>
        <end position="81"/>
    </location>
</feature>
<name>A0A7H8R1G9_TALRU</name>
<dbReference type="InterPro" id="IPR036259">
    <property type="entry name" value="MFS_trans_sf"/>
</dbReference>
<dbReference type="KEGG" id="trg:TRUGW13939_07353"/>
<dbReference type="Pfam" id="PF07690">
    <property type="entry name" value="MFS_1"/>
    <property type="match status" value="1"/>
</dbReference>
<dbReference type="InterPro" id="IPR011701">
    <property type="entry name" value="MFS"/>
</dbReference>
<keyword evidence="4 5" id="KW-0472">Membrane</keyword>
<evidence type="ECO:0000256" key="4">
    <source>
        <dbReference type="ARBA" id="ARBA00023136"/>
    </source>
</evidence>
<feature type="transmembrane region" description="Helical" evidence="5">
    <location>
        <begin position="313"/>
        <end position="338"/>
    </location>
</feature>
<dbReference type="Gene3D" id="1.20.1250.20">
    <property type="entry name" value="MFS general substrate transporter like domains"/>
    <property type="match status" value="1"/>
</dbReference>
<keyword evidence="8" id="KW-1185">Reference proteome</keyword>
<evidence type="ECO:0000256" key="3">
    <source>
        <dbReference type="ARBA" id="ARBA00022989"/>
    </source>
</evidence>
<dbReference type="PANTHER" id="PTHR23502">
    <property type="entry name" value="MAJOR FACILITATOR SUPERFAMILY"/>
    <property type="match status" value="1"/>
</dbReference>
<evidence type="ECO:0000313" key="7">
    <source>
        <dbReference type="EMBL" id="QKX60210.1"/>
    </source>
</evidence>
<dbReference type="EMBL" id="CP055901">
    <property type="protein sequence ID" value="QKX60210.1"/>
    <property type="molecule type" value="Genomic_DNA"/>
</dbReference>
<protein>
    <recommendedName>
        <fullName evidence="6">Major facilitator superfamily (MFS) profile domain-containing protein</fullName>
    </recommendedName>
</protein>
<proteinExistence type="predicted"/>
<dbReference type="GeneID" id="55994846"/>
<sequence length="542" mass="59589">MTLKAPPSLIAIIPRKRLVTSDQDEVTGETLLVPQPSTDPNDPLNWSKAFKIYVAFLTCVALTWINFFAGGPGAVLVEIAIDLFGVYLPKPNNPGTLSPASMAAFSSAVSKTALLFSTASMSAGVSNLLWVPLAIKYGRRVVYTFSFLIFGLCCIWSARATSYGSLLASRIIAAWFSGSAECVAPMTIADIFFLHERGKMTAMYSAALSTGAAFGLLISGVMSISQNWRMFHYLCAALVLATTVLIFFTMPETAYQRHICGTEQVENEKVSNAAEVEHIEVSNTPKKPFFQRMAFNRAPLTHESIWKIVLRPVLILFLPPVFWSTVSFGIGIGIFVVLSTTGATAFSQVYGFTVWQLGLVWLAGIVGNILGIPFGGYFSDWVANRATSKNGGVREPEMRLPAVSIAMVTYPGSLLLYGLGINYKTHWIVPALGIFLFSFGSSATIGITVVYTIDCYRPISGEVVVSQVVFKSFITFLMSFYANPWVNRDGYAGVFGAMAGFSFVVLALWIPLYIWGKQIRHATLKWRVMRRIHWDLDRETGE</sequence>